<organism evidence="2 3">
    <name type="scientific">Turnera subulata</name>
    <dbReference type="NCBI Taxonomy" id="218843"/>
    <lineage>
        <taxon>Eukaryota</taxon>
        <taxon>Viridiplantae</taxon>
        <taxon>Streptophyta</taxon>
        <taxon>Embryophyta</taxon>
        <taxon>Tracheophyta</taxon>
        <taxon>Spermatophyta</taxon>
        <taxon>Magnoliopsida</taxon>
        <taxon>eudicotyledons</taxon>
        <taxon>Gunneridae</taxon>
        <taxon>Pentapetalae</taxon>
        <taxon>rosids</taxon>
        <taxon>fabids</taxon>
        <taxon>Malpighiales</taxon>
        <taxon>Passifloraceae</taxon>
        <taxon>Turnera</taxon>
    </lineage>
</organism>
<comment type="caution">
    <text evidence="2">The sequence shown here is derived from an EMBL/GenBank/DDBJ whole genome shotgun (WGS) entry which is preliminary data.</text>
</comment>
<evidence type="ECO:0000313" key="2">
    <source>
        <dbReference type="EMBL" id="KAJ4845170.1"/>
    </source>
</evidence>
<reference evidence="2" key="1">
    <citation type="submission" date="2022-02" db="EMBL/GenBank/DDBJ databases">
        <authorList>
            <person name="Henning P.M."/>
            <person name="McCubbin A.G."/>
            <person name="Shore J.S."/>
        </authorList>
    </citation>
    <scope>NUCLEOTIDE SEQUENCE</scope>
    <source>
        <strain evidence="2">F60SS</strain>
        <tissue evidence="2">Leaves</tissue>
    </source>
</reference>
<dbReference type="OrthoDB" id="504708at2759"/>
<gene>
    <name evidence="2" type="ORF">Tsubulata_018456</name>
</gene>
<sequence length="77" mass="8797">MDYNILILASLDKKRVRLRERSDFVTMEHNSGNSKQEDGSHAEIEEEDGNYENSRIQPKDSFDLETGGSDIHGLNSR</sequence>
<dbReference type="Proteomes" id="UP001141552">
    <property type="component" value="Unassembled WGS sequence"/>
</dbReference>
<name>A0A9Q0G815_9ROSI</name>
<evidence type="ECO:0000256" key="1">
    <source>
        <dbReference type="SAM" id="MobiDB-lite"/>
    </source>
</evidence>
<protein>
    <submittedName>
        <fullName evidence="2">Uncharacterized protein</fullName>
    </submittedName>
</protein>
<dbReference type="AlphaFoldDB" id="A0A9Q0G815"/>
<accession>A0A9Q0G815</accession>
<feature type="region of interest" description="Disordered" evidence="1">
    <location>
        <begin position="26"/>
        <end position="77"/>
    </location>
</feature>
<proteinExistence type="predicted"/>
<dbReference type="EMBL" id="JAKUCV010001756">
    <property type="protein sequence ID" value="KAJ4845170.1"/>
    <property type="molecule type" value="Genomic_DNA"/>
</dbReference>
<feature type="non-terminal residue" evidence="2">
    <location>
        <position position="77"/>
    </location>
</feature>
<reference evidence="2" key="2">
    <citation type="journal article" date="2023" name="Plants (Basel)">
        <title>Annotation of the Turnera subulata (Passifloraceae) Draft Genome Reveals the S-Locus Evolved after the Divergence of Turneroideae from Passifloroideae in a Stepwise Manner.</title>
        <authorList>
            <person name="Henning P.M."/>
            <person name="Roalson E.H."/>
            <person name="Mir W."/>
            <person name="McCubbin A.G."/>
            <person name="Shore J.S."/>
        </authorList>
    </citation>
    <scope>NUCLEOTIDE SEQUENCE</scope>
    <source>
        <strain evidence="2">F60SS</strain>
    </source>
</reference>
<evidence type="ECO:0000313" key="3">
    <source>
        <dbReference type="Proteomes" id="UP001141552"/>
    </source>
</evidence>
<keyword evidence="3" id="KW-1185">Reference proteome</keyword>